<dbReference type="RefSeq" id="WP_345624869.1">
    <property type="nucleotide sequence ID" value="NZ_BAABIG010000110.1"/>
</dbReference>
<evidence type="ECO:0000313" key="2">
    <source>
        <dbReference type="EMBL" id="GAA4827072.1"/>
    </source>
</evidence>
<keyword evidence="3" id="KW-1185">Reference proteome</keyword>
<dbReference type="NCBIfam" id="TIGR03696">
    <property type="entry name" value="Rhs_assc_core"/>
    <property type="match status" value="1"/>
</dbReference>
<sequence>MTQSFHGIESPPNPERFTLTLRRSRWPSRIATTAAFALLPGLISPITALAEDAQPLGRPNAPKQVSVKTVPLKPKKTATSLEIARQEAADEKAAARAVRDQDATVTWPAAATTTLTMPSSGATTAKAGSLPLSLAAPAGTVARTKKTAQSIEVKVLGRKETKALGIKGLVLAVTGPRGGAVELGVDYSAFSKAYGGDWAGRLTAHQLPHCALTGTGKASCGTTTPVATDNDRGTHTLRTQLAFTSDSGATTATAEGQTVLLALVAGTQSGGGDYKATALSASSTWEAGGSSGTFTWNYPLKTPPAAAGPTPDLAISYDSGSVDGRTANTNNQGSQIGEGFDLTSSYVERKYGSCDDDGQDDKYDLCWKYDNASLVLNGKATELVKDDTTGTWRLKDDDASLVTHSTGADNGDEGDAGTDGKGEYWTVITGNGTKYVFGLNKLDGAAGERTNSVWTVPVYGDDTGEPGYSSGTTLSDRAKTQAWRWNLDYVEDTNDNAMSYWYTAETNHYDTLGDDSTGTAYTRGGYLTKILYGQRAGSLFTATPAASDKVTFTYAERCTREGTDCDELTESTSPRWPDVPFDAICKDGDKCTGNNGPTFFTRKRLTGVTTYAWNAALTPSADFQPVDSWKLTQTYADPGESGDSADQSLELKSLQHTGEHGTALSMDPVTFTYEFLTNRVDGSKDNILPLAKPRLTGITSETGGKTAVNYAATECVAGQTMPRPDQNTGTCYPVFWRPNGGDVDATLDWFQKYPVTAVNTTDETGASGTITDTYQYSGGAWHYDDDPMTPEKERTWSIWRGFEKVTHLTGPANGTQSRTVTAYMRGMNGDRLLKDDGKTLDPDARRTAKSSGIKAAALTDADQYAGFTRETVTYNGADEITGTINDPWSRKTATQHKSYADTEAYYVRTGATHTRTRITSGSQPADRTRTTATTYDDYGMPATVEDQGDDAVSGDETCTRNWYARNVDAGLTSLVSRTRTTAKSCTTADSSLDLPADSIKTGDVISDAATTYDATATWSADQTPTRRLPRWAGRATGYTTTGQPTWQKASTTTFDTLGRPLVVTDTNDAQVSTTLYTPTDTGPLTATAAADAKNYTTKSVLDFATGAALKVTDPNNKITESTYDSLGRVTQTWLANRLRIASATPNYKYEYHLSNEAASWVATSTLTPTASGYNTSYTIYDSLLRARETQTPSPSGGRIVALTQYDARGLADSTLSDIWDAANAPSGTPATIEGGQAPIQVDTAYDGAARAVTSETKIKSVLHSTTTTTYQGDRVLQTAPDGGQATATLTNALGQTTETRQYASPEPIGSYNHTRYTYTPAGQQQSITAHDNSAWSYTYDLHGRQTTATDPDKGTTQTHYNTLDQVDWTQDAENRKLLYAYDALGRKTDLWQIDNTAANKLAHWGYDQVAKGQQDTATRYVGGTSGKAYIQKTTKFDGLYNATASQITLPADDPLVTAGVPQTLKFDASYNAANLPSGIGDPAVAGLPSEGITPAYDTLGNPKTVTGTTGYLLGAAYSELGDPTTLTVGTDDTSSARKAYLNYAYETGTRRLTRSYVTDDTHGYMPQDLHVTQDLVGNVTSLSDAATLGGTAQADNQCFTYDGYSRLTQAWTPKTADCSTSARTTANLGGAAPYWTSYTYTDAGQRNTETQNTTTGTQTTDYTYGTTTGQPHPLTTTSGTTKATYTYDKTGNTTHRPGTSTTQTLVWNSEGHLAGLTEDTKQTNYLYDADGNLLIRRAIGDGDTILYLGDTEVRLTVKGTTKTLTGTRYYTAGSQTIAVRTSTAGTSSSKLAFLASDPHGIAGLTLDATTWAITKRYTTPFGATRGTSPTTWPDDKRFLGKTEDITTGLTHIGARDYDPTTGQFISVDPLLEVDKHQTLNGYSYAVQNPVSHSDPTGLGLACGPGFDVGCGSGVVTHGDGSLSKNGDPTGGGVAPGWGTHSGGTAQASGGATGIGSTRGCLKFGFL</sequence>
<dbReference type="InterPro" id="IPR050708">
    <property type="entry name" value="T6SS_VgrG/RHS"/>
</dbReference>
<gene>
    <name evidence="2" type="ORF">GCM10023220_71150</name>
</gene>
<dbReference type="InterPro" id="IPR022385">
    <property type="entry name" value="Rhs_assc_core"/>
</dbReference>
<dbReference type="Proteomes" id="UP001501265">
    <property type="component" value="Unassembled WGS sequence"/>
</dbReference>
<proteinExistence type="predicted"/>
<organism evidence="2 3">
    <name type="scientific">Streptomyces ziwulingensis</name>
    <dbReference type="NCBI Taxonomy" id="1045501"/>
    <lineage>
        <taxon>Bacteria</taxon>
        <taxon>Bacillati</taxon>
        <taxon>Actinomycetota</taxon>
        <taxon>Actinomycetes</taxon>
        <taxon>Kitasatosporales</taxon>
        <taxon>Streptomycetaceae</taxon>
        <taxon>Streptomyces</taxon>
    </lineage>
</organism>
<dbReference type="Gene3D" id="2.180.10.10">
    <property type="entry name" value="RHS repeat-associated core"/>
    <property type="match status" value="2"/>
</dbReference>
<dbReference type="InterPro" id="IPR006530">
    <property type="entry name" value="YD"/>
</dbReference>
<evidence type="ECO:0000313" key="3">
    <source>
        <dbReference type="Proteomes" id="UP001501265"/>
    </source>
</evidence>
<dbReference type="PANTHER" id="PTHR32305">
    <property type="match status" value="1"/>
</dbReference>
<dbReference type="PANTHER" id="PTHR32305:SF17">
    <property type="entry name" value="TRNA NUCLEASE WAPA"/>
    <property type="match status" value="1"/>
</dbReference>
<dbReference type="InterPro" id="IPR031325">
    <property type="entry name" value="RHS_repeat"/>
</dbReference>
<comment type="caution">
    <text evidence="2">The sequence shown here is derived from an EMBL/GenBank/DDBJ whole genome shotgun (WGS) entry which is preliminary data.</text>
</comment>
<protein>
    <submittedName>
        <fullName evidence="2">RHS repeat-associated core domain-containing protein</fullName>
    </submittedName>
</protein>
<accession>A0ABP9D3J3</accession>
<feature type="region of interest" description="Disordered" evidence="1">
    <location>
        <begin position="917"/>
        <end position="938"/>
    </location>
</feature>
<name>A0ABP9D3J3_9ACTN</name>
<reference evidence="3" key="1">
    <citation type="journal article" date="2019" name="Int. J. Syst. Evol. Microbiol.">
        <title>The Global Catalogue of Microorganisms (GCM) 10K type strain sequencing project: providing services to taxonomists for standard genome sequencing and annotation.</title>
        <authorList>
            <consortium name="The Broad Institute Genomics Platform"/>
            <consortium name="The Broad Institute Genome Sequencing Center for Infectious Disease"/>
            <person name="Wu L."/>
            <person name="Ma J."/>
        </authorList>
    </citation>
    <scope>NUCLEOTIDE SEQUENCE [LARGE SCALE GENOMIC DNA]</scope>
    <source>
        <strain evidence="3">JCM 18081</strain>
    </source>
</reference>
<dbReference type="NCBIfam" id="TIGR01643">
    <property type="entry name" value="YD_repeat_2x"/>
    <property type="match status" value="1"/>
</dbReference>
<feature type="region of interest" description="Disordered" evidence="1">
    <location>
        <begin position="1647"/>
        <end position="1681"/>
    </location>
</feature>
<evidence type="ECO:0000256" key="1">
    <source>
        <dbReference type="SAM" id="MobiDB-lite"/>
    </source>
</evidence>
<dbReference type="Pfam" id="PF05593">
    <property type="entry name" value="RHS_repeat"/>
    <property type="match status" value="1"/>
</dbReference>
<dbReference type="EMBL" id="BAABIG010000110">
    <property type="protein sequence ID" value="GAA4827072.1"/>
    <property type="molecule type" value="Genomic_DNA"/>
</dbReference>